<reference evidence="1 2" key="1">
    <citation type="submission" date="2024-10" db="EMBL/GenBank/DDBJ databases">
        <title>Novel secondary metabolite-producing bacteria for plant disease control.</title>
        <authorList>
            <person name="Chevrette M."/>
        </authorList>
    </citation>
    <scope>NUCLEOTIDE SEQUENCE [LARGE SCALE GENOMIC DNA]</scope>
    <source>
        <strain evidence="1 2">J30 TE3557</strain>
    </source>
</reference>
<proteinExistence type="predicted"/>
<name>A0ABW8NC79_9MICC</name>
<evidence type="ECO:0000313" key="2">
    <source>
        <dbReference type="Proteomes" id="UP001620520"/>
    </source>
</evidence>
<organism evidence="1 2">
    <name type="scientific">Paenarthrobacter histidinolovorans</name>
    <dbReference type="NCBI Taxonomy" id="43664"/>
    <lineage>
        <taxon>Bacteria</taxon>
        <taxon>Bacillati</taxon>
        <taxon>Actinomycetota</taxon>
        <taxon>Actinomycetes</taxon>
        <taxon>Micrococcales</taxon>
        <taxon>Micrococcaceae</taxon>
        <taxon>Paenarthrobacter</taxon>
    </lineage>
</organism>
<keyword evidence="2" id="KW-1185">Reference proteome</keyword>
<dbReference type="RefSeq" id="WP_404595490.1">
    <property type="nucleotide sequence ID" value="NZ_JBIYEW010000003.1"/>
</dbReference>
<gene>
    <name evidence="1" type="ORF">ABIA52_003982</name>
</gene>
<dbReference type="EMBL" id="JBIYEW010000003">
    <property type="protein sequence ID" value="MFK4641093.1"/>
    <property type="molecule type" value="Genomic_DNA"/>
</dbReference>
<sequence length="584" mass="64701">MSRIEWTRYSGEDIEAVVAMFISGDYPAAERITPSIGDGGIDVLVKTDKTRVYQVKKFTGPLSTSQANQVKKSVDRLCTDPRVKDLQVDEWHLVMPWDATLETKKWVTEYVTGKGLPEPVWDGLTQCDLWASKYPQVVDYYLGGNAERIREMALSIVQGLRLKGIREDDVQNRDIAGFADELKETVAVLNREDPFYSYGIHVEPQFKIPDRENVREALAQIKPGVVFSSLMGDDQVTVRVDVYVKNQVALQLNPLKINVVMAADPGSAEATAIQNFRKFGSPIELSAGVSGSSVFPGGLGGDFENAGVSVFPASEIPEAQRDLRLVLFDADDHQLDSLVIHRNYTTTGIPEEGEAPRGMESRLTDDHGVLEVLLRLDADEQTSKMATRIHPPHGKLAVDVLPVLRFYQKLKAPNTLTAAPRFGPIPELRQQLTETDDATTDLLVNLAEALTRLQEHTSLQLRFPDLEQASKESMFAVLRAGALLQGQTLTERMTLIATDHDPTVSDEAKTITMLVPWKVELQEGTVDLGYLAYAFSGSLNGRNQELEGGRYDIWNIDDSKVLVRILSEEEQKALPDIPLLGSGS</sequence>
<protein>
    <recommendedName>
        <fullName evidence="3">Restriction endonuclease type IV Mrr domain-containing protein</fullName>
    </recommendedName>
</protein>
<comment type="caution">
    <text evidence="1">The sequence shown here is derived from an EMBL/GenBank/DDBJ whole genome shotgun (WGS) entry which is preliminary data.</text>
</comment>
<evidence type="ECO:0000313" key="1">
    <source>
        <dbReference type="EMBL" id="MFK4641093.1"/>
    </source>
</evidence>
<evidence type="ECO:0008006" key="3">
    <source>
        <dbReference type="Google" id="ProtNLM"/>
    </source>
</evidence>
<accession>A0ABW8NC79</accession>
<dbReference type="Proteomes" id="UP001620520">
    <property type="component" value="Unassembled WGS sequence"/>
</dbReference>